<gene>
    <name evidence="2" type="ORF">VII00023_03803</name>
</gene>
<dbReference type="OrthoDB" id="5292387at2"/>
<protein>
    <submittedName>
        <fullName evidence="2">Transcriptional regulator, LysR family protein</fullName>
    </submittedName>
</protein>
<evidence type="ECO:0000313" key="2">
    <source>
        <dbReference type="EMBL" id="EGU31198.1"/>
    </source>
</evidence>
<dbReference type="Gene3D" id="1.10.10.10">
    <property type="entry name" value="Winged helix-like DNA-binding domain superfamily/Winged helix DNA-binding domain"/>
    <property type="match status" value="1"/>
</dbReference>
<organism evidence="2 3">
    <name type="scientific">Vibrio ichthyoenteri ATCC 700023</name>
    <dbReference type="NCBI Taxonomy" id="870968"/>
    <lineage>
        <taxon>Bacteria</taxon>
        <taxon>Pseudomonadati</taxon>
        <taxon>Pseudomonadota</taxon>
        <taxon>Gammaproteobacteria</taxon>
        <taxon>Vibrionales</taxon>
        <taxon>Vibrionaceae</taxon>
        <taxon>Vibrio</taxon>
    </lineage>
</organism>
<dbReference type="PROSITE" id="PS50931">
    <property type="entry name" value="HTH_LYSR"/>
    <property type="match status" value="1"/>
</dbReference>
<reference evidence="2 3" key="1">
    <citation type="journal article" date="2012" name="Int. J. Syst. Evol. Microbiol.">
        <title>Vibrio caribbeanicus sp. nov., isolated from the marine sponge Scleritoderma cyanea.</title>
        <authorList>
            <person name="Hoffmann M."/>
            <person name="Monday S.R."/>
            <person name="Allard M.W."/>
            <person name="Strain E.A."/>
            <person name="Whittaker P."/>
            <person name="Naum M."/>
            <person name="McCarthy P.J."/>
            <person name="Lopez J.V."/>
            <person name="Fischer M."/>
            <person name="Brown E.W."/>
        </authorList>
    </citation>
    <scope>NUCLEOTIDE SEQUENCE [LARGE SCALE GENOMIC DNA]</scope>
    <source>
        <strain evidence="2 3">ATCC 700023</strain>
    </source>
</reference>
<dbReference type="InterPro" id="IPR036390">
    <property type="entry name" value="WH_DNA-bd_sf"/>
</dbReference>
<dbReference type="SUPFAM" id="SSF46785">
    <property type="entry name" value="Winged helix' DNA-binding domain"/>
    <property type="match status" value="1"/>
</dbReference>
<accession>F9S7L5</accession>
<comment type="caution">
    <text evidence="2">The sequence shown here is derived from an EMBL/GenBank/DDBJ whole genome shotgun (WGS) entry which is preliminary data.</text>
</comment>
<proteinExistence type="predicted"/>
<dbReference type="InterPro" id="IPR000847">
    <property type="entry name" value="LysR_HTH_N"/>
</dbReference>
<evidence type="ECO:0000259" key="1">
    <source>
        <dbReference type="PROSITE" id="PS50931"/>
    </source>
</evidence>
<dbReference type="EMBL" id="AFWF01000296">
    <property type="protein sequence ID" value="EGU31198.1"/>
    <property type="molecule type" value="Genomic_DNA"/>
</dbReference>
<dbReference type="RefSeq" id="WP_006714473.1">
    <property type="nucleotide sequence ID" value="NZ_AFWF01000296.1"/>
</dbReference>
<evidence type="ECO:0000313" key="3">
    <source>
        <dbReference type="Proteomes" id="UP000004605"/>
    </source>
</evidence>
<name>F9S7L5_9VIBR</name>
<dbReference type="Proteomes" id="UP000004605">
    <property type="component" value="Unassembled WGS sequence"/>
</dbReference>
<dbReference type="Pfam" id="PF00126">
    <property type="entry name" value="HTH_1"/>
    <property type="match status" value="1"/>
</dbReference>
<feature type="non-terminal residue" evidence="2">
    <location>
        <position position="32"/>
    </location>
</feature>
<sequence length="32" mass="3516">MYSFEQLKIFVTVCECGSFSAAARKLSRAQSG</sequence>
<dbReference type="GO" id="GO:0003700">
    <property type="term" value="F:DNA-binding transcription factor activity"/>
    <property type="evidence" value="ECO:0007669"/>
    <property type="project" value="InterPro"/>
</dbReference>
<dbReference type="InterPro" id="IPR036388">
    <property type="entry name" value="WH-like_DNA-bd_sf"/>
</dbReference>
<keyword evidence="3" id="KW-1185">Reference proteome</keyword>
<dbReference type="AlphaFoldDB" id="F9S7L5"/>
<feature type="domain" description="HTH lysR-type" evidence="1">
    <location>
        <begin position="1"/>
        <end position="32"/>
    </location>
</feature>